<protein>
    <submittedName>
        <fullName evidence="1">Uncharacterized protein</fullName>
    </submittedName>
</protein>
<keyword evidence="2" id="KW-1185">Reference proteome</keyword>
<dbReference type="EMBL" id="JAESIY010000012">
    <property type="protein sequence ID" value="MBL3658392.1"/>
    <property type="molecule type" value="Genomic_DNA"/>
</dbReference>
<organism evidence="1 2">
    <name type="scientific">Fulvivirga sediminis</name>
    <dbReference type="NCBI Taxonomy" id="2803949"/>
    <lineage>
        <taxon>Bacteria</taxon>
        <taxon>Pseudomonadati</taxon>
        <taxon>Bacteroidota</taxon>
        <taxon>Cytophagia</taxon>
        <taxon>Cytophagales</taxon>
        <taxon>Fulvivirgaceae</taxon>
        <taxon>Fulvivirga</taxon>
    </lineage>
</organism>
<name>A0A937K2Z4_9BACT</name>
<reference evidence="1" key="1">
    <citation type="submission" date="2021-01" db="EMBL/GenBank/DDBJ databases">
        <title>Fulvivirga kasyanovii gen. nov., sp nov., a novel member of the phylum Bacteroidetes isolated from seawater in a mussel farm.</title>
        <authorList>
            <person name="Zhao L.-H."/>
            <person name="Wang Z.-J."/>
        </authorList>
    </citation>
    <scope>NUCLEOTIDE SEQUENCE</scope>
    <source>
        <strain evidence="1">2943</strain>
    </source>
</reference>
<evidence type="ECO:0000313" key="2">
    <source>
        <dbReference type="Proteomes" id="UP000659388"/>
    </source>
</evidence>
<accession>A0A937K2Z4</accession>
<gene>
    <name evidence="1" type="ORF">JL102_19730</name>
</gene>
<dbReference type="AlphaFoldDB" id="A0A937K2Z4"/>
<sequence length="79" mass="8652">MIDKDKIAEINAKRKPTKGISEACIQHVGEKAVAAITKNNSISHFNVKAIYQGFYLTSSVSDTDLIYNTSADTKTIIGY</sequence>
<proteinExistence type="predicted"/>
<dbReference type="Proteomes" id="UP000659388">
    <property type="component" value="Unassembled WGS sequence"/>
</dbReference>
<dbReference type="RefSeq" id="WP_202246184.1">
    <property type="nucleotide sequence ID" value="NZ_JAESIY010000012.1"/>
</dbReference>
<evidence type="ECO:0000313" key="1">
    <source>
        <dbReference type="EMBL" id="MBL3658392.1"/>
    </source>
</evidence>
<comment type="caution">
    <text evidence="1">The sequence shown here is derived from an EMBL/GenBank/DDBJ whole genome shotgun (WGS) entry which is preliminary data.</text>
</comment>